<dbReference type="SUPFAM" id="SSF141694">
    <property type="entry name" value="AF2212/PG0164-like"/>
    <property type="match status" value="1"/>
</dbReference>
<proteinExistence type="predicted"/>
<dbReference type="Pfam" id="PF08922">
    <property type="entry name" value="DUF1905"/>
    <property type="match status" value="1"/>
</dbReference>
<name>A0ABU5N9D7_9MICO</name>
<accession>A0ABU5N9D7</accession>
<organism evidence="1 2">
    <name type="scientific">Microbacterium aquimaris</name>
    <dbReference type="NCBI Taxonomy" id="459816"/>
    <lineage>
        <taxon>Bacteria</taxon>
        <taxon>Bacillati</taxon>
        <taxon>Actinomycetota</taxon>
        <taxon>Actinomycetes</taxon>
        <taxon>Micrococcales</taxon>
        <taxon>Microbacteriaceae</taxon>
        <taxon>Microbacterium</taxon>
    </lineage>
</organism>
<protein>
    <submittedName>
        <fullName evidence="1">DUF1905 domain-containing protein</fullName>
    </submittedName>
</protein>
<dbReference type="Proteomes" id="UP001291912">
    <property type="component" value="Unassembled WGS sequence"/>
</dbReference>
<keyword evidence="2" id="KW-1185">Reference proteome</keyword>
<evidence type="ECO:0000313" key="2">
    <source>
        <dbReference type="Proteomes" id="UP001291912"/>
    </source>
</evidence>
<dbReference type="InterPro" id="IPR037079">
    <property type="entry name" value="AF2212/PG0164-like_sf"/>
</dbReference>
<comment type="caution">
    <text evidence="1">The sequence shown here is derived from an EMBL/GenBank/DDBJ whole genome shotgun (WGS) entry which is preliminary data.</text>
</comment>
<dbReference type="InterPro" id="IPR015018">
    <property type="entry name" value="DUF1905"/>
</dbReference>
<dbReference type="EMBL" id="JAWJYN010000002">
    <property type="protein sequence ID" value="MDZ8162627.1"/>
    <property type="molecule type" value="Genomic_DNA"/>
</dbReference>
<gene>
    <name evidence="1" type="ORF">R2Q92_12350</name>
</gene>
<sequence>MNLEFDAELWRWDARDDSAWFFVSVPPELSGQIREIPRPSRGFGSVKVRVEIGGSRWETSIFPDKASGSYVLPVKKAVRVAEGLDLGDTAWVRLDTWD</sequence>
<dbReference type="Gene3D" id="2.40.30.100">
    <property type="entry name" value="AF2212/PG0164-like"/>
    <property type="match status" value="1"/>
</dbReference>
<dbReference type="RefSeq" id="WP_194425369.1">
    <property type="nucleotide sequence ID" value="NZ_BAAAPT010000002.1"/>
</dbReference>
<evidence type="ECO:0000313" key="1">
    <source>
        <dbReference type="EMBL" id="MDZ8162627.1"/>
    </source>
</evidence>
<reference evidence="1 2" key="1">
    <citation type="submission" date="2023-10" db="EMBL/GenBank/DDBJ databases">
        <title>Microbacterium xanthum sp. nov., isolated from seaweed.</title>
        <authorList>
            <person name="Lee S.D."/>
        </authorList>
    </citation>
    <scope>NUCLEOTIDE SEQUENCE [LARGE SCALE GENOMIC DNA]</scope>
    <source>
        <strain evidence="1 2">KCTC 19124</strain>
    </source>
</reference>